<keyword evidence="3" id="KW-1185">Reference proteome</keyword>
<organism evidence="2 3">
    <name type="scientific">Geodermatophilus normandii</name>
    <dbReference type="NCBI Taxonomy" id="1137989"/>
    <lineage>
        <taxon>Bacteria</taxon>
        <taxon>Bacillati</taxon>
        <taxon>Actinomycetota</taxon>
        <taxon>Actinomycetes</taxon>
        <taxon>Geodermatophilales</taxon>
        <taxon>Geodermatophilaceae</taxon>
        <taxon>Geodermatophilus</taxon>
    </lineage>
</organism>
<dbReference type="AlphaFoldDB" id="A0A317QN76"/>
<evidence type="ECO:0000313" key="2">
    <source>
        <dbReference type="EMBL" id="PWW23685.1"/>
    </source>
</evidence>
<feature type="region of interest" description="Disordered" evidence="1">
    <location>
        <begin position="93"/>
        <end position="118"/>
    </location>
</feature>
<evidence type="ECO:0000313" key="3">
    <source>
        <dbReference type="Proteomes" id="UP000246661"/>
    </source>
</evidence>
<dbReference type="RefSeq" id="WP_110006032.1">
    <property type="nucleotide sequence ID" value="NZ_QGTX01000001.1"/>
</dbReference>
<protein>
    <submittedName>
        <fullName evidence="2">Uncharacterized protein</fullName>
    </submittedName>
</protein>
<dbReference type="OrthoDB" id="9798604at2"/>
<sequence length="118" mass="12333">MEHLGSLLETEEGYGVHHHVGGQFADASSWIEWRERAAGDDSGVHVRTPGPAAPSPLEEADRQGHEIEVDDLATGTPLGPGVHATGAVHGQQAVTGCPVRPPGQWDTCLVETSGPGSR</sequence>
<evidence type="ECO:0000256" key="1">
    <source>
        <dbReference type="SAM" id="MobiDB-lite"/>
    </source>
</evidence>
<proteinExistence type="predicted"/>
<dbReference type="Gene3D" id="2.60.120.560">
    <property type="entry name" value="Exo-inulinase, domain 1"/>
    <property type="match status" value="1"/>
</dbReference>
<reference evidence="3" key="1">
    <citation type="submission" date="2018-05" db="EMBL/GenBank/DDBJ databases">
        <authorList>
            <person name="Klenk H.-P."/>
            <person name="Huntemann M."/>
            <person name="Clum A."/>
            <person name="Pillay M."/>
            <person name="Palaniappan K."/>
            <person name="Varghese N."/>
            <person name="Mikhailova N."/>
            <person name="Stamatis D."/>
            <person name="Reddy T."/>
            <person name="Daum C."/>
            <person name="Shapiro N."/>
            <person name="Ivanova N."/>
            <person name="Kyrpides N."/>
            <person name="Woyke T."/>
        </authorList>
    </citation>
    <scope>NUCLEOTIDE SEQUENCE [LARGE SCALE GENOMIC DNA]</scope>
    <source>
        <strain evidence="3">DSM 45417</strain>
    </source>
</reference>
<dbReference type="EMBL" id="QGTX01000001">
    <property type="protein sequence ID" value="PWW23685.1"/>
    <property type="molecule type" value="Genomic_DNA"/>
</dbReference>
<comment type="caution">
    <text evidence="2">The sequence shown here is derived from an EMBL/GenBank/DDBJ whole genome shotgun (WGS) entry which is preliminary data.</text>
</comment>
<gene>
    <name evidence="2" type="ORF">JD79_02860</name>
</gene>
<feature type="region of interest" description="Disordered" evidence="1">
    <location>
        <begin position="38"/>
        <end position="64"/>
    </location>
</feature>
<accession>A0A317QN76</accession>
<dbReference type="Proteomes" id="UP000246661">
    <property type="component" value="Unassembled WGS sequence"/>
</dbReference>
<name>A0A317QN76_9ACTN</name>